<reference evidence="2" key="1">
    <citation type="submission" date="2016-11" db="UniProtKB">
        <authorList>
            <consortium name="WormBaseParasite"/>
        </authorList>
    </citation>
    <scope>IDENTIFICATION</scope>
</reference>
<dbReference type="PANTHER" id="PTHR22898:SF3">
    <property type="entry name" value="ALPHA-1,2-FUCOSYLTRANSFERASE-RELATED"/>
    <property type="match status" value="1"/>
</dbReference>
<proteinExistence type="predicted"/>
<evidence type="ECO:0000313" key="2">
    <source>
        <dbReference type="WBParaSite" id="Csp11.Scaffold629.g12403.t1"/>
    </source>
</evidence>
<dbReference type="WBParaSite" id="Csp11.Scaffold629.g12403.t1">
    <property type="protein sequence ID" value="Csp11.Scaffold629.g12403.t1"/>
    <property type="gene ID" value="Csp11.Scaffold629.g12403"/>
</dbReference>
<dbReference type="Proteomes" id="UP000095282">
    <property type="component" value="Unplaced"/>
</dbReference>
<dbReference type="InterPro" id="IPR052501">
    <property type="entry name" value="Alpha-1-2_FucT"/>
</dbReference>
<organism evidence="1 2">
    <name type="scientific">Caenorhabditis tropicalis</name>
    <dbReference type="NCBI Taxonomy" id="1561998"/>
    <lineage>
        <taxon>Eukaryota</taxon>
        <taxon>Metazoa</taxon>
        <taxon>Ecdysozoa</taxon>
        <taxon>Nematoda</taxon>
        <taxon>Chromadorea</taxon>
        <taxon>Rhabditida</taxon>
        <taxon>Rhabditina</taxon>
        <taxon>Rhabditomorpha</taxon>
        <taxon>Rhabditoidea</taxon>
        <taxon>Rhabditidae</taxon>
        <taxon>Peloderinae</taxon>
        <taxon>Caenorhabditis</taxon>
    </lineage>
</organism>
<name>A0A1I7TW78_9PELO</name>
<dbReference type="AlphaFoldDB" id="A0A1I7TW78"/>
<keyword evidence="1" id="KW-1185">Reference proteome</keyword>
<accession>A0A1I7TW78</accession>
<dbReference type="STRING" id="1561998.A0A1I7TW78"/>
<evidence type="ECO:0000313" key="1">
    <source>
        <dbReference type="Proteomes" id="UP000095282"/>
    </source>
</evidence>
<dbReference type="eggNOG" id="ENOG502SVMQ">
    <property type="taxonomic scope" value="Eukaryota"/>
</dbReference>
<protein>
    <submittedName>
        <fullName evidence="2">Uncharacterized protein</fullName>
    </submittedName>
</protein>
<dbReference type="PANTHER" id="PTHR22898">
    <property type="entry name" value="UNCHARACTERIZED GLYCOSOL TRANSFERASE-RELATED"/>
    <property type="match status" value="1"/>
</dbReference>
<sequence length="121" mass="14329">MQNRQIHNVLFGDDYDFMRNMTFNKTDNGKEQFHFISQNSPSDDLLYAKDHCNSVLISASHSTFGWWMGYFSKGDKVYYTDIRATNHSVYLIGSFNPFDYYPPHWTPLKYDYDLNVIESKN</sequence>